<dbReference type="Proteomes" id="UP000835052">
    <property type="component" value="Unassembled WGS sequence"/>
</dbReference>
<feature type="transmembrane region" description="Helical" evidence="6">
    <location>
        <begin position="283"/>
        <end position="304"/>
    </location>
</feature>
<feature type="transmembrane region" description="Helical" evidence="6">
    <location>
        <begin position="413"/>
        <end position="432"/>
    </location>
</feature>
<dbReference type="OrthoDB" id="2985014at2759"/>
<evidence type="ECO:0000259" key="7">
    <source>
        <dbReference type="PROSITE" id="PS50850"/>
    </source>
</evidence>
<evidence type="ECO:0000256" key="6">
    <source>
        <dbReference type="SAM" id="Phobius"/>
    </source>
</evidence>
<dbReference type="InterPro" id="IPR036259">
    <property type="entry name" value="MFS_trans_sf"/>
</dbReference>
<dbReference type="SUPFAM" id="SSF103473">
    <property type="entry name" value="MFS general substrate transporter"/>
    <property type="match status" value="1"/>
</dbReference>
<evidence type="ECO:0000256" key="3">
    <source>
        <dbReference type="ARBA" id="ARBA00022989"/>
    </source>
</evidence>
<keyword evidence="2 6" id="KW-0812">Transmembrane</keyword>
<dbReference type="GO" id="GO:0022857">
    <property type="term" value="F:transmembrane transporter activity"/>
    <property type="evidence" value="ECO:0007669"/>
    <property type="project" value="InterPro"/>
</dbReference>
<feature type="transmembrane region" description="Helical" evidence="6">
    <location>
        <begin position="452"/>
        <end position="473"/>
    </location>
</feature>
<keyword evidence="3 6" id="KW-1133">Transmembrane helix</keyword>
<dbReference type="Gene3D" id="1.20.1250.20">
    <property type="entry name" value="MFS general substrate transporter like domains"/>
    <property type="match status" value="1"/>
</dbReference>
<proteinExistence type="predicted"/>
<accession>A0A8S1H0B1</accession>
<feature type="transmembrane region" description="Helical" evidence="6">
    <location>
        <begin position="324"/>
        <end position="345"/>
    </location>
</feature>
<evidence type="ECO:0000256" key="2">
    <source>
        <dbReference type="ARBA" id="ARBA00022692"/>
    </source>
</evidence>
<dbReference type="GO" id="GO:0016020">
    <property type="term" value="C:membrane"/>
    <property type="evidence" value="ECO:0007669"/>
    <property type="project" value="UniProtKB-SubCell"/>
</dbReference>
<comment type="subcellular location">
    <subcellularLocation>
        <location evidence="1">Membrane</location>
        <topology evidence="1">Multi-pass membrane protein</topology>
    </subcellularLocation>
</comment>
<dbReference type="InterPro" id="IPR050382">
    <property type="entry name" value="MFS_Na/Anion_cotransporter"/>
</dbReference>
<dbReference type="Pfam" id="PF07690">
    <property type="entry name" value="MFS_1"/>
    <property type="match status" value="1"/>
</dbReference>
<comment type="caution">
    <text evidence="8">The sequence shown here is derived from an EMBL/GenBank/DDBJ whole genome shotgun (WGS) entry which is preliminary data.</text>
</comment>
<dbReference type="FunFam" id="1.20.1250.20:FF:000532">
    <property type="entry name" value="SLC (SoLute Carrier) homolog"/>
    <property type="match status" value="1"/>
</dbReference>
<feature type="transmembrane region" description="Helical" evidence="6">
    <location>
        <begin position="119"/>
        <end position="139"/>
    </location>
</feature>
<feature type="domain" description="Major facilitator superfamily (MFS) profile" evidence="7">
    <location>
        <begin position="30"/>
        <end position="475"/>
    </location>
</feature>
<evidence type="ECO:0000256" key="4">
    <source>
        <dbReference type="ARBA" id="ARBA00023136"/>
    </source>
</evidence>
<feature type="transmembrane region" description="Helical" evidence="6">
    <location>
        <begin position="214"/>
        <end position="235"/>
    </location>
</feature>
<evidence type="ECO:0000256" key="5">
    <source>
        <dbReference type="SAM" id="MobiDB-lite"/>
    </source>
</evidence>
<feature type="transmembrane region" description="Helical" evidence="6">
    <location>
        <begin position="92"/>
        <end position="112"/>
    </location>
</feature>
<protein>
    <recommendedName>
        <fullName evidence="7">Major facilitator superfamily (MFS) profile domain-containing protein</fullName>
    </recommendedName>
</protein>
<dbReference type="AlphaFoldDB" id="A0A8S1H0B1"/>
<organism evidence="8 9">
    <name type="scientific">Caenorhabditis auriculariae</name>
    <dbReference type="NCBI Taxonomy" id="2777116"/>
    <lineage>
        <taxon>Eukaryota</taxon>
        <taxon>Metazoa</taxon>
        <taxon>Ecdysozoa</taxon>
        <taxon>Nematoda</taxon>
        <taxon>Chromadorea</taxon>
        <taxon>Rhabditida</taxon>
        <taxon>Rhabditina</taxon>
        <taxon>Rhabditomorpha</taxon>
        <taxon>Rhabditoidea</taxon>
        <taxon>Rhabditidae</taxon>
        <taxon>Peloderinae</taxon>
        <taxon>Caenorhabditis</taxon>
    </lineage>
</organism>
<keyword evidence="9" id="KW-1185">Reference proteome</keyword>
<evidence type="ECO:0000313" key="9">
    <source>
        <dbReference type="Proteomes" id="UP000835052"/>
    </source>
</evidence>
<dbReference type="InterPro" id="IPR011701">
    <property type="entry name" value="MFS"/>
</dbReference>
<name>A0A8S1H0B1_9PELO</name>
<reference evidence="8" key="1">
    <citation type="submission" date="2020-10" db="EMBL/GenBank/DDBJ databases">
        <authorList>
            <person name="Kikuchi T."/>
        </authorList>
    </citation>
    <scope>NUCLEOTIDE SEQUENCE</scope>
    <source>
        <strain evidence="8">NKZ352</strain>
    </source>
</reference>
<gene>
    <name evidence="8" type="ORF">CAUJ_LOCUS5138</name>
</gene>
<sequence>MNKDSNECVFVTEKSKIFPSTRFLMAGLLCFCFIALSAGTSNISQSMVCMVYKPSESLDPLNITSCNHNDDEITSVPCYHSKKFAWTSMQQGFVYAGQNFGSLLMVVCGWQADRLNGKWTITASLVLLIASSAFVPLAAPVSVWLVFFLRVLTGVSDSFLFPAASSMITRWFPPKERPFALGFVTGGRQIGTLVILPVAGVLCEKNGHGMFDGWPAIFYVSAITAAAVLIIWVMFSADKPSKHLCIPLSEEMYISRKIEEENVGKRTKRGNPPWGKLARCRSLYVAVAALVCHEFPLVIMLQFLPKFFSDVLGLSSAMNGLFSALPMAVLFLSKTLSSSLASIITSKFMGKTASCKMFNFIASLGLGVCIGITPLFGNVGHPAYAITLLCLANAFAGLHTPGVQTALVQIAPAYTGVVTGITFTVAACFSIINKLLTSQILTTGSKREWTIVFEISAVVALLPVVFFTLWGSAERESWASNRSSKPKEADQKSDDSQASNDSAVQTFAKYSLYLTHDLTHSA</sequence>
<dbReference type="EMBL" id="CAJGYM010000010">
    <property type="protein sequence ID" value="CAD6189219.1"/>
    <property type="molecule type" value="Genomic_DNA"/>
</dbReference>
<dbReference type="GO" id="GO:0006820">
    <property type="term" value="P:monoatomic anion transport"/>
    <property type="evidence" value="ECO:0007669"/>
    <property type="project" value="TreeGrafter"/>
</dbReference>
<dbReference type="PANTHER" id="PTHR11662:SF314">
    <property type="entry name" value="MAJOR FACILITATOR SUPERFAMILY (MFS) PROFILE DOMAIN-CONTAINING PROTEIN"/>
    <property type="match status" value="1"/>
</dbReference>
<evidence type="ECO:0000313" key="8">
    <source>
        <dbReference type="EMBL" id="CAD6189219.1"/>
    </source>
</evidence>
<evidence type="ECO:0000256" key="1">
    <source>
        <dbReference type="ARBA" id="ARBA00004141"/>
    </source>
</evidence>
<dbReference type="PROSITE" id="PS50850">
    <property type="entry name" value="MFS"/>
    <property type="match status" value="1"/>
</dbReference>
<dbReference type="PANTHER" id="PTHR11662">
    <property type="entry name" value="SOLUTE CARRIER FAMILY 17"/>
    <property type="match status" value="1"/>
</dbReference>
<feature type="compositionally biased region" description="Basic and acidic residues" evidence="5">
    <location>
        <begin position="485"/>
        <end position="495"/>
    </location>
</feature>
<feature type="region of interest" description="Disordered" evidence="5">
    <location>
        <begin position="480"/>
        <end position="501"/>
    </location>
</feature>
<dbReference type="InterPro" id="IPR020846">
    <property type="entry name" value="MFS_dom"/>
</dbReference>
<feature type="transmembrane region" description="Helical" evidence="6">
    <location>
        <begin position="357"/>
        <end position="377"/>
    </location>
</feature>
<keyword evidence="4 6" id="KW-0472">Membrane</keyword>
<feature type="transmembrane region" description="Helical" evidence="6">
    <location>
        <begin position="23"/>
        <end position="43"/>
    </location>
</feature>